<dbReference type="EMBL" id="FNBW01000016">
    <property type="protein sequence ID" value="SDG39727.1"/>
    <property type="molecule type" value="Genomic_DNA"/>
</dbReference>
<protein>
    <submittedName>
        <fullName evidence="2">Xanthine dehydrogenase accessory factor</fullName>
    </submittedName>
</protein>
<comment type="caution">
    <text evidence="2">The sequence shown here is derived from an EMBL/GenBank/DDBJ whole genome shotgun (WGS) entry which is preliminary data.</text>
</comment>
<evidence type="ECO:0000313" key="2">
    <source>
        <dbReference type="EMBL" id="SDG39727.1"/>
    </source>
</evidence>
<evidence type="ECO:0000259" key="1">
    <source>
        <dbReference type="Pfam" id="PF13478"/>
    </source>
</evidence>
<proteinExistence type="predicted"/>
<feature type="domain" description="XdhC Rossmann" evidence="1">
    <location>
        <begin position="80"/>
        <end position="221"/>
    </location>
</feature>
<accession>A0A8G2BNB0</accession>
<dbReference type="Pfam" id="PF13478">
    <property type="entry name" value="XdhC_C"/>
    <property type="match status" value="1"/>
</dbReference>
<dbReference type="OrthoDB" id="9815497at2"/>
<dbReference type="Proteomes" id="UP000198615">
    <property type="component" value="Unassembled WGS sequence"/>
</dbReference>
<dbReference type="RefSeq" id="WP_093153627.1">
    <property type="nucleotide sequence ID" value="NZ_FNBW01000016.1"/>
</dbReference>
<dbReference type="PANTHER" id="PTHR30388:SF4">
    <property type="entry name" value="MOLYBDENUM COFACTOR INSERTION CHAPERONE PAOD"/>
    <property type="match status" value="1"/>
</dbReference>
<dbReference type="InterPro" id="IPR052698">
    <property type="entry name" value="MoCofactor_Util/Proc"/>
</dbReference>
<sequence>MRADIFSKLQTARRSKTPVTLVDGLDGKTQALVYADKVDGDLSEAVVKEARDRLRDNKSGVAEVSGDRWFFDCHNPPLRLIIVGAVHITQTLVPMASIAGYEVIVVDPRASFATAERFPNVTLIDDWPDEAMEALKPDSRTAVVTLTHDPKLDDPALEITLKSDAFYITCLGSRRTHAKRVERLKEMGFDDAAIGRIHAPAGLDIGAVSPAEIAISVLAELTAVLHAKPIVAAAA</sequence>
<dbReference type="Gene3D" id="3.40.50.720">
    <property type="entry name" value="NAD(P)-binding Rossmann-like Domain"/>
    <property type="match status" value="1"/>
</dbReference>
<organism evidence="2 3">
    <name type="scientific">Thalassobaculum litoreum DSM 18839</name>
    <dbReference type="NCBI Taxonomy" id="1123362"/>
    <lineage>
        <taxon>Bacteria</taxon>
        <taxon>Pseudomonadati</taxon>
        <taxon>Pseudomonadota</taxon>
        <taxon>Alphaproteobacteria</taxon>
        <taxon>Rhodospirillales</taxon>
        <taxon>Thalassobaculaceae</taxon>
        <taxon>Thalassobaculum</taxon>
    </lineage>
</organism>
<gene>
    <name evidence="2" type="ORF">SAMN05660686_04259</name>
</gene>
<reference evidence="2 3" key="1">
    <citation type="submission" date="2016-10" db="EMBL/GenBank/DDBJ databases">
        <authorList>
            <person name="Varghese N."/>
            <person name="Submissions S."/>
        </authorList>
    </citation>
    <scope>NUCLEOTIDE SEQUENCE [LARGE SCALE GENOMIC DNA]</scope>
    <source>
        <strain evidence="2 3">DSM 18839</strain>
    </source>
</reference>
<dbReference type="AlphaFoldDB" id="A0A8G2BNB0"/>
<keyword evidence="3" id="KW-1185">Reference proteome</keyword>
<evidence type="ECO:0000313" key="3">
    <source>
        <dbReference type="Proteomes" id="UP000198615"/>
    </source>
</evidence>
<dbReference type="InterPro" id="IPR027051">
    <property type="entry name" value="XdhC_Rossmann_dom"/>
</dbReference>
<dbReference type="PANTHER" id="PTHR30388">
    <property type="entry name" value="ALDEHYDE OXIDOREDUCTASE MOLYBDENUM COFACTOR ASSEMBLY PROTEIN"/>
    <property type="match status" value="1"/>
</dbReference>
<name>A0A8G2BNB0_9PROT</name>